<evidence type="ECO:0008006" key="4">
    <source>
        <dbReference type="Google" id="ProtNLM"/>
    </source>
</evidence>
<dbReference type="EMBL" id="CP093547">
    <property type="protein sequence ID" value="UNP29637.1"/>
    <property type="molecule type" value="Genomic_DNA"/>
</dbReference>
<feature type="signal peptide" evidence="1">
    <location>
        <begin position="1"/>
        <end position="22"/>
    </location>
</feature>
<dbReference type="RefSeq" id="WP_057945095.1">
    <property type="nucleotide sequence ID" value="NZ_CP011131.1"/>
</dbReference>
<sequence>MRPSLAAVLALALLAAAAHSEAAPRTHYFELINRAHDRLTSVAVAAAGSEAFAEKPLGAALDGGGDSATLQIAGDECRYDFRFVFANERAVIYPAIDVCRYRSLRIQPLPAQERARSAKTE</sequence>
<feature type="chain" id="PRO_5046132156" description="Secreted protein" evidence="1">
    <location>
        <begin position="23"/>
        <end position="121"/>
    </location>
</feature>
<gene>
    <name evidence="2" type="ORF">MOV92_24825</name>
</gene>
<keyword evidence="1" id="KW-0732">Signal</keyword>
<evidence type="ECO:0000256" key="1">
    <source>
        <dbReference type="SAM" id="SignalP"/>
    </source>
</evidence>
<reference evidence="2 3" key="1">
    <citation type="submission" date="2022-03" db="EMBL/GenBank/DDBJ databases">
        <title>Complete genome sequence of Lysobacter capsici VKM B-2533 and Lysobacter gummosus 10.1.1, promising sources of lytic agents.</title>
        <authorList>
            <person name="Tarlachkov S.V."/>
            <person name="Kudryakova I.V."/>
            <person name="Afoshin A.S."/>
            <person name="Leontyevskaya E.A."/>
            <person name="Leontyevskaya N.V."/>
        </authorList>
    </citation>
    <scope>NUCLEOTIDE SEQUENCE [LARGE SCALE GENOMIC DNA]</scope>
    <source>
        <strain evidence="2 3">10.1.1</strain>
    </source>
</reference>
<evidence type="ECO:0000313" key="2">
    <source>
        <dbReference type="EMBL" id="UNP29637.1"/>
    </source>
</evidence>
<accession>A0ABY3XE57</accession>
<dbReference type="Proteomes" id="UP000829194">
    <property type="component" value="Chromosome"/>
</dbReference>
<protein>
    <recommendedName>
        <fullName evidence="4">Secreted protein</fullName>
    </recommendedName>
</protein>
<keyword evidence="3" id="KW-1185">Reference proteome</keyword>
<proteinExistence type="predicted"/>
<evidence type="ECO:0000313" key="3">
    <source>
        <dbReference type="Proteomes" id="UP000829194"/>
    </source>
</evidence>
<name>A0ABY3XE57_9GAMM</name>
<organism evidence="2 3">
    <name type="scientific">Lysobacter gummosus</name>
    <dbReference type="NCBI Taxonomy" id="262324"/>
    <lineage>
        <taxon>Bacteria</taxon>
        <taxon>Pseudomonadati</taxon>
        <taxon>Pseudomonadota</taxon>
        <taxon>Gammaproteobacteria</taxon>
        <taxon>Lysobacterales</taxon>
        <taxon>Lysobacteraceae</taxon>
        <taxon>Lysobacter</taxon>
    </lineage>
</organism>